<evidence type="ECO:0000313" key="2">
    <source>
        <dbReference type="Proteomes" id="UP001175227"/>
    </source>
</evidence>
<organism evidence="1 2">
    <name type="scientific">Armillaria novae-zelandiae</name>
    <dbReference type="NCBI Taxonomy" id="153914"/>
    <lineage>
        <taxon>Eukaryota</taxon>
        <taxon>Fungi</taxon>
        <taxon>Dikarya</taxon>
        <taxon>Basidiomycota</taxon>
        <taxon>Agaricomycotina</taxon>
        <taxon>Agaricomycetes</taxon>
        <taxon>Agaricomycetidae</taxon>
        <taxon>Agaricales</taxon>
        <taxon>Marasmiineae</taxon>
        <taxon>Physalacriaceae</taxon>
        <taxon>Armillaria</taxon>
    </lineage>
</organism>
<gene>
    <name evidence="1" type="ORF">IW261DRAFT_1424360</name>
</gene>
<keyword evidence="2" id="KW-1185">Reference proteome</keyword>
<dbReference type="Proteomes" id="UP001175227">
    <property type="component" value="Unassembled WGS sequence"/>
</dbReference>
<evidence type="ECO:0000313" key="1">
    <source>
        <dbReference type="EMBL" id="KAK0472541.1"/>
    </source>
</evidence>
<proteinExistence type="predicted"/>
<sequence>MHAKSNHATLYPILAVDTTMVLPYDLSKKVHWSIATNVRYTDVWVLATISNTDRVVFVGRANQFIPYVEKISIKLYWPQRQGGVVLPGNQVSMEYFERVGIWIVLTIMGYPKPIEISSFGIRSQGQGSFHSLLPFLRSTAWSPAV</sequence>
<reference evidence="1" key="1">
    <citation type="submission" date="2023-06" db="EMBL/GenBank/DDBJ databases">
        <authorList>
            <consortium name="Lawrence Berkeley National Laboratory"/>
            <person name="Ahrendt S."/>
            <person name="Sahu N."/>
            <person name="Indic B."/>
            <person name="Wong-Bajracharya J."/>
            <person name="Merenyi Z."/>
            <person name="Ke H.-M."/>
            <person name="Monk M."/>
            <person name="Kocsube S."/>
            <person name="Drula E."/>
            <person name="Lipzen A."/>
            <person name="Balint B."/>
            <person name="Henrissat B."/>
            <person name="Andreopoulos B."/>
            <person name="Martin F.M."/>
            <person name="Harder C.B."/>
            <person name="Rigling D."/>
            <person name="Ford K.L."/>
            <person name="Foster G.D."/>
            <person name="Pangilinan J."/>
            <person name="Papanicolaou A."/>
            <person name="Barry K."/>
            <person name="LaButti K."/>
            <person name="Viragh M."/>
            <person name="Koriabine M."/>
            <person name="Yan M."/>
            <person name="Riley R."/>
            <person name="Champramary S."/>
            <person name="Plett K.L."/>
            <person name="Tsai I.J."/>
            <person name="Slot J."/>
            <person name="Sipos G."/>
            <person name="Plett J."/>
            <person name="Nagy L.G."/>
            <person name="Grigoriev I.V."/>
        </authorList>
    </citation>
    <scope>NUCLEOTIDE SEQUENCE</scope>
    <source>
        <strain evidence="1">ICMP 16352</strain>
    </source>
</reference>
<name>A0AA39T902_9AGAR</name>
<accession>A0AA39T902</accession>
<dbReference type="AlphaFoldDB" id="A0AA39T902"/>
<dbReference type="EMBL" id="JAUEPR010000040">
    <property type="protein sequence ID" value="KAK0472541.1"/>
    <property type="molecule type" value="Genomic_DNA"/>
</dbReference>
<comment type="caution">
    <text evidence="1">The sequence shown here is derived from an EMBL/GenBank/DDBJ whole genome shotgun (WGS) entry which is preliminary data.</text>
</comment>
<protein>
    <submittedName>
        <fullName evidence="1">Uncharacterized protein</fullName>
    </submittedName>
</protein>